<feature type="transmembrane region" description="Helical" evidence="3">
    <location>
        <begin position="166"/>
        <end position="186"/>
    </location>
</feature>
<keyword evidence="3" id="KW-0472">Membrane</keyword>
<evidence type="ECO:0000256" key="1">
    <source>
        <dbReference type="SAM" id="Coils"/>
    </source>
</evidence>
<dbReference type="Proteomes" id="UP000030744">
    <property type="component" value="Unassembled WGS sequence"/>
</dbReference>
<evidence type="ECO:0000313" key="6">
    <source>
        <dbReference type="Proteomes" id="UP000030744"/>
    </source>
</evidence>
<evidence type="ECO:0000256" key="4">
    <source>
        <dbReference type="SAM" id="SignalP"/>
    </source>
</evidence>
<keyword evidence="3" id="KW-0812">Transmembrane</keyword>
<evidence type="ECO:0000256" key="2">
    <source>
        <dbReference type="SAM" id="MobiDB-lite"/>
    </source>
</evidence>
<organism evidence="5 6">
    <name type="scientific">Eimeria mitis</name>
    <dbReference type="NCBI Taxonomy" id="44415"/>
    <lineage>
        <taxon>Eukaryota</taxon>
        <taxon>Sar</taxon>
        <taxon>Alveolata</taxon>
        <taxon>Apicomplexa</taxon>
        <taxon>Conoidasida</taxon>
        <taxon>Coccidia</taxon>
        <taxon>Eucoccidiorida</taxon>
        <taxon>Eimeriorina</taxon>
        <taxon>Eimeriidae</taxon>
        <taxon>Eimeria</taxon>
    </lineage>
</organism>
<feature type="signal peptide" evidence="4">
    <location>
        <begin position="1"/>
        <end position="25"/>
    </location>
</feature>
<gene>
    <name evidence="5" type="ORF">EMH_0038800</name>
</gene>
<evidence type="ECO:0000313" key="5">
    <source>
        <dbReference type="EMBL" id="CDJ36173.1"/>
    </source>
</evidence>
<sequence length="242" mass="26814">MRLFKAYFSPAAIIGLLCGVWTLQAAKDAAEAARLAATKAARDEAAAKLEKAKSPEELQKEKEKLEQLKLDIKNLLRESKEYKQHQIKKKQEEEVAGYTPQELEETDLWKDEYEKFMRAERHKEWWERVGVVGGIGGAVAGGLAGFGKAHENAGGVAENPAAARLVRGAGTVALVGGAAALLAWLMRRQSKKKQKLANARLTRMQFEARTGLKPSDQNVLGPDERDILNPPKKKNKKKDDDE</sequence>
<dbReference type="OrthoDB" id="346607at2759"/>
<reference evidence="5" key="2">
    <citation type="submission" date="2013-10" db="EMBL/GenBank/DDBJ databases">
        <authorList>
            <person name="Aslett M."/>
        </authorList>
    </citation>
    <scope>NUCLEOTIDE SEQUENCE [LARGE SCALE GENOMIC DNA]</scope>
    <source>
        <strain evidence="5">Houghton</strain>
    </source>
</reference>
<dbReference type="GeneID" id="60404002"/>
<dbReference type="EMBL" id="HG735600">
    <property type="protein sequence ID" value="CDJ36173.1"/>
    <property type="molecule type" value="Genomic_DNA"/>
</dbReference>
<evidence type="ECO:0008006" key="7">
    <source>
        <dbReference type="Google" id="ProtNLM"/>
    </source>
</evidence>
<feature type="region of interest" description="Disordered" evidence="2">
    <location>
        <begin position="207"/>
        <end position="242"/>
    </location>
</feature>
<proteinExistence type="predicted"/>
<reference evidence="5" key="1">
    <citation type="submission" date="2013-10" db="EMBL/GenBank/DDBJ databases">
        <title>Genomic analysis of the causative agents of coccidiosis in chickens.</title>
        <authorList>
            <person name="Reid A.J."/>
            <person name="Blake D."/>
            <person name="Billington K."/>
            <person name="Browne H."/>
            <person name="Dunn M."/>
            <person name="Hung S."/>
            <person name="Kawahara F."/>
            <person name="Miranda-Saavedra D."/>
            <person name="Mourier T."/>
            <person name="Nagra H."/>
            <person name="Otto T.D."/>
            <person name="Rawlings N."/>
            <person name="Sanchez A."/>
            <person name="Sanders M."/>
            <person name="Subramaniam C."/>
            <person name="Tay Y."/>
            <person name="Dear P."/>
            <person name="Doerig C."/>
            <person name="Gruber A."/>
            <person name="Parkinson J."/>
            <person name="Shirley M."/>
            <person name="Wan K.L."/>
            <person name="Berriman M."/>
            <person name="Tomley F."/>
            <person name="Pain A."/>
        </authorList>
    </citation>
    <scope>NUCLEOTIDE SEQUENCE [LARGE SCALE GENOMIC DNA]</scope>
    <source>
        <strain evidence="5">Houghton</strain>
    </source>
</reference>
<keyword evidence="1" id="KW-0175">Coiled coil</keyword>
<protein>
    <recommendedName>
        <fullName evidence="7">Transmembrane protein</fullName>
    </recommendedName>
</protein>
<name>U6KL39_9EIME</name>
<feature type="transmembrane region" description="Helical" evidence="3">
    <location>
        <begin position="125"/>
        <end position="146"/>
    </location>
</feature>
<dbReference type="AlphaFoldDB" id="U6KL39"/>
<accession>U6KL39</accession>
<dbReference type="RefSeq" id="XP_037878462.1">
    <property type="nucleotide sequence ID" value="XM_038022608.1"/>
</dbReference>
<keyword evidence="3" id="KW-1133">Transmembrane helix</keyword>
<keyword evidence="6" id="KW-1185">Reference proteome</keyword>
<evidence type="ECO:0000256" key="3">
    <source>
        <dbReference type="SAM" id="Phobius"/>
    </source>
</evidence>
<feature type="chain" id="PRO_5004672835" description="Transmembrane protein" evidence="4">
    <location>
        <begin position="26"/>
        <end position="242"/>
    </location>
</feature>
<keyword evidence="4" id="KW-0732">Signal</keyword>
<dbReference type="VEuPathDB" id="ToxoDB:EMH_0038800"/>
<feature type="coiled-coil region" evidence="1">
    <location>
        <begin position="58"/>
        <end position="85"/>
    </location>
</feature>